<dbReference type="KEGG" id="kla:KLLA0_D16918g"/>
<evidence type="ECO:0000259" key="1">
    <source>
        <dbReference type="Pfam" id="PF14611"/>
    </source>
</evidence>
<dbReference type="InParanoid" id="Q6CQI1"/>
<dbReference type="Pfam" id="PF20776">
    <property type="entry name" value="SLS1_N"/>
    <property type="match status" value="1"/>
</dbReference>
<feature type="domain" description="SLS1 C-terminal" evidence="3">
    <location>
        <begin position="375"/>
        <end position="682"/>
    </location>
</feature>
<evidence type="ECO:0000313" key="4">
    <source>
        <dbReference type="EMBL" id="CAH00904.1"/>
    </source>
</evidence>
<dbReference type="InterPro" id="IPR032741">
    <property type="entry name" value="Sls1_KH-1"/>
</dbReference>
<evidence type="ECO:0000313" key="5">
    <source>
        <dbReference type="Proteomes" id="UP000000598"/>
    </source>
</evidence>
<protein>
    <submittedName>
        <fullName evidence="4">KLLA0D16918p</fullName>
    </submittedName>
</protein>
<proteinExistence type="predicted"/>
<feature type="domain" description="SLS1 first KH" evidence="1">
    <location>
        <begin position="210"/>
        <end position="278"/>
    </location>
</feature>
<dbReference type="AlphaFoldDB" id="Q6CQI1"/>
<evidence type="ECO:0000259" key="3">
    <source>
        <dbReference type="Pfam" id="PF20778"/>
    </source>
</evidence>
<dbReference type="Pfam" id="PF20778">
    <property type="entry name" value="SLS1_C"/>
    <property type="match status" value="1"/>
</dbReference>
<dbReference type="Proteomes" id="UP000000598">
    <property type="component" value="Chromosome D"/>
</dbReference>
<gene>
    <name evidence="4" type="ORF">KLLA0_D16918g</name>
</gene>
<dbReference type="InterPro" id="IPR048401">
    <property type="entry name" value="SLS1_C"/>
</dbReference>
<dbReference type="EMBL" id="CR382124">
    <property type="protein sequence ID" value="CAH00904.1"/>
    <property type="molecule type" value="Genomic_DNA"/>
</dbReference>
<reference evidence="4 5" key="1">
    <citation type="journal article" date="2004" name="Nature">
        <title>Genome evolution in yeasts.</title>
        <authorList>
            <consortium name="Genolevures"/>
            <person name="Dujon B."/>
            <person name="Sherman D."/>
            <person name="Fischer G."/>
            <person name="Durrens P."/>
            <person name="Casaregola S."/>
            <person name="Lafontaine I."/>
            <person name="de Montigny J."/>
            <person name="Marck C."/>
            <person name="Neuveglise C."/>
            <person name="Talla E."/>
            <person name="Goffard N."/>
            <person name="Frangeul L."/>
            <person name="Aigle M."/>
            <person name="Anthouard V."/>
            <person name="Babour A."/>
            <person name="Barbe V."/>
            <person name="Barnay S."/>
            <person name="Blanchin S."/>
            <person name="Beckerich J.M."/>
            <person name="Beyne E."/>
            <person name="Bleykasten C."/>
            <person name="Boisrame A."/>
            <person name="Boyer J."/>
            <person name="Cattolico L."/>
            <person name="Confanioleri F."/>
            <person name="de Daruvar A."/>
            <person name="Despons L."/>
            <person name="Fabre E."/>
            <person name="Fairhead C."/>
            <person name="Ferry-Dumazet H."/>
            <person name="Groppi A."/>
            <person name="Hantraye F."/>
            <person name="Hennequin C."/>
            <person name="Jauniaux N."/>
            <person name="Joyet P."/>
            <person name="Kachouri R."/>
            <person name="Kerrest A."/>
            <person name="Koszul R."/>
            <person name="Lemaire M."/>
            <person name="Lesur I."/>
            <person name="Ma L."/>
            <person name="Muller H."/>
            <person name="Nicaud J.M."/>
            <person name="Nikolski M."/>
            <person name="Oztas S."/>
            <person name="Ozier-Kalogeropoulos O."/>
            <person name="Pellenz S."/>
            <person name="Potier S."/>
            <person name="Richard G.F."/>
            <person name="Straub M.L."/>
            <person name="Suleau A."/>
            <person name="Swennene D."/>
            <person name="Tekaia F."/>
            <person name="Wesolowski-Louvel M."/>
            <person name="Westhof E."/>
            <person name="Wirth B."/>
            <person name="Zeniou-Meyer M."/>
            <person name="Zivanovic I."/>
            <person name="Bolotin-Fukuhara M."/>
            <person name="Thierry A."/>
            <person name="Bouchier C."/>
            <person name="Caudron B."/>
            <person name="Scarpelli C."/>
            <person name="Gaillardin C."/>
            <person name="Weissenbach J."/>
            <person name="Wincker P."/>
            <person name="Souciet J.L."/>
        </authorList>
    </citation>
    <scope>NUCLEOTIDE SEQUENCE [LARGE SCALE GENOMIC DNA]</scope>
    <source>
        <strain evidence="5">ATCC 8585 / CBS 2359 / DSM 70799 / NBRC 1267 / NRRL Y-1140 / WM37</strain>
    </source>
</reference>
<dbReference type="eggNOG" id="ENOG502QUD1">
    <property type="taxonomic scope" value="Eukaryota"/>
</dbReference>
<evidence type="ECO:0000259" key="2">
    <source>
        <dbReference type="Pfam" id="PF20776"/>
    </source>
</evidence>
<dbReference type="Pfam" id="PF14611">
    <property type="entry name" value="KH_SLS1_1"/>
    <property type="match status" value="1"/>
</dbReference>
<dbReference type="HOGENOM" id="CLU_390400_0_0_1"/>
<dbReference type="GO" id="GO:0005743">
    <property type="term" value="C:mitochondrial inner membrane"/>
    <property type="evidence" value="ECO:0007669"/>
    <property type="project" value="InterPro"/>
</dbReference>
<dbReference type="OMA" id="LWFELDE"/>
<dbReference type="FunCoup" id="Q6CQI1">
    <property type="interactions" value="53"/>
</dbReference>
<dbReference type="STRING" id="284590.Q6CQI1"/>
<keyword evidence="5" id="KW-1185">Reference proteome</keyword>
<accession>Q6CQI1</accession>
<organism evidence="4 5">
    <name type="scientific">Kluyveromyces lactis (strain ATCC 8585 / CBS 2359 / DSM 70799 / NBRC 1267 / NRRL Y-1140 / WM37)</name>
    <name type="common">Yeast</name>
    <name type="synonym">Candida sphaerica</name>
    <dbReference type="NCBI Taxonomy" id="284590"/>
    <lineage>
        <taxon>Eukaryota</taxon>
        <taxon>Fungi</taxon>
        <taxon>Dikarya</taxon>
        <taxon>Ascomycota</taxon>
        <taxon>Saccharomycotina</taxon>
        <taxon>Saccharomycetes</taxon>
        <taxon>Saccharomycetales</taxon>
        <taxon>Saccharomycetaceae</taxon>
        <taxon>Kluyveromyces</taxon>
    </lineage>
</organism>
<name>Q6CQI1_KLULA</name>
<feature type="domain" description="SLS1 N-terminal" evidence="2">
    <location>
        <begin position="126"/>
        <end position="201"/>
    </location>
</feature>
<sequence>MALMAHLRFSLVVPFRLVGVTRHLHCTARALAQEGSENEISLLLSKHGKKLKPKQDHFLVLTPHQTGVMRLPRKSKTLQSNSHLSILEGFDFKRHTENGTNHSQVRDVDILSNIQDTTSKLMKFKEQEDNEQMAKAIDSCKPSSEAISEKRYLQLEKVLDEQFTLQQLRNYCYLKHGVRKARIPKKNLIPTIITKLWNCSIDYNKSEHDDLIVENEISLETRDIYLLLLTKNGRILQNLARIGATIAVVIDENKLVVRATSHIFKYVEVSISRILENVVSDDFSIEEFIKDHSQIDGVHHMTPEEIIALMQTQSSSYVEITDDSKYKISTIGRKNMNIINSLLLWVLNYNPQTTEILVPYDGGEKTEQYPLTNYEWINWVARKQSWHRIQQPVAINQEIKDTKIDLSEKIDKIWDILEINKTKCAKPLAFTETKSLSIAFGHILENAQNKILFQSKIPEVVPKVLRLPLWDKDGYVEDDLFSVDQHLYLVQMKFVPNLADVSHKVNVSPLEVWFTLDENNNADTSTVRCIHTYSDNSACIQTPTLSHDFKITVTDTVDALPEDLESSEFFDWLQREQPSFRKFLQESNFSFGGLKKPRIAPSFELNVKLEGMEEPQKIRYNYLHRYEHRLLRFKYKEDCLVQLSEIEGGSLGGKASSIDFISTNGSINKDIVRNFIDDVLQF</sequence>
<dbReference type="PaxDb" id="284590-Q6CQI1"/>
<dbReference type="InterPro" id="IPR048400">
    <property type="entry name" value="SLS1_N"/>
</dbReference>